<sequence length="315" mass="37070">MDIKQSLKNKIISSVLDSLSTSDWSVLVYDNSCARLLQNIFTKSDFINYNIVMSQDINEEREKTEFPAIYFVRCTSSISKIINNDYKSNKYTNFMVCSIIEPESLDENINFKLVFVNFVAIEDRVFCCDLKDLFSVGDTLNTYFYVEYTSKTLENECDQLDSQFKEYERTGKILVFDREIDLYTPLIHFYTFQALLEDQSLIDKEFYDEYSDMKVWKEIRYIHFGDMSDVLKSYVRNITSNSTKLKGDIQTKDLMKLVMDAPETYKTNDLLKKAFSLTKACFDKFEYLEKITYIEQNLVTGKDKNNKKIKLILKT</sequence>
<name>T0MD25_9MICR</name>
<evidence type="ECO:0000313" key="2">
    <source>
        <dbReference type="EMBL" id="EQB61111.1"/>
    </source>
</evidence>
<dbReference type="InterPro" id="IPR036045">
    <property type="entry name" value="Sec1-like_sf"/>
</dbReference>
<dbReference type="InterPro" id="IPR001619">
    <property type="entry name" value="Sec1-like"/>
</dbReference>
<dbReference type="InterPro" id="IPR043154">
    <property type="entry name" value="Sec-1-like_dom1"/>
</dbReference>
<keyword evidence="3" id="KW-1185">Reference proteome</keyword>
<evidence type="ECO:0000313" key="3">
    <source>
        <dbReference type="Proteomes" id="UP000053780"/>
    </source>
</evidence>
<protein>
    <submittedName>
        <fullName evidence="2">Syntaxin-binding protein 3</fullName>
    </submittedName>
</protein>
<dbReference type="OrthoDB" id="2228at2759"/>
<dbReference type="Proteomes" id="UP000053780">
    <property type="component" value="Unassembled WGS sequence"/>
</dbReference>
<dbReference type="Gene3D" id="3.40.50.1910">
    <property type="match status" value="1"/>
</dbReference>
<dbReference type="PANTHER" id="PTHR11679">
    <property type="entry name" value="VESICLE PROTEIN SORTING-ASSOCIATED"/>
    <property type="match status" value="1"/>
</dbReference>
<evidence type="ECO:0000256" key="1">
    <source>
        <dbReference type="ARBA" id="ARBA00009884"/>
    </source>
</evidence>
<dbReference type="InterPro" id="IPR027482">
    <property type="entry name" value="Sec1-like_dom2"/>
</dbReference>
<proteinExistence type="inferred from homology"/>
<dbReference type="SUPFAM" id="SSF56815">
    <property type="entry name" value="Sec1/munc18-like (SM) proteins"/>
    <property type="match status" value="1"/>
</dbReference>
<gene>
    <name evidence="2" type="ORF">NAPIS_ORF01324</name>
</gene>
<organism evidence="2 3">
    <name type="scientific">Vairimorpha apis BRL 01</name>
    <dbReference type="NCBI Taxonomy" id="1037528"/>
    <lineage>
        <taxon>Eukaryota</taxon>
        <taxon>Fungi</taxon>
        <taxon>Fungi incertae sedis</taxon>
        <taxon>Microsporidia</taxon>
        <taxon>Nosematidae</taxon>
        <taxon>Vairimorpha</taxon>
    </lineage>
</organism>
<dbReference type="HOGENOM" id="CLU_883056_0_0_1"/>
<dbReference type="InterPro" id="IPR043127">
    <property type="entry name" value="Sec-1-like_dom3a"/>
</dbReference>
<dbReference type="EMBL" id="KE647173">
    <property type="protein sequence ID" value="EQB61111.1"/>
    <property type="molecule type" value="Genomic_DNA"/>
</dbReference>
<accession>T0MD25</accession>
<comment type="similarity">
    <text evidence="1">Belongs to the STXBP/unc-18/SEC1 family.</text>
</comment>
<dbReference type="Gene3D" id="3.40.50.2060">
    <property type="match status" value="1"/>
</dbReference>
<dbReference type="VEuPathDB" id="MicrosporidiaDB:NAPIS_ORF01324"/>
<dbReference type="Gene3D" id="1.25.40.60">
    <property type="match status" value="1"/>
</dbReference>
<dbReference type="Gene3D" id="3.90.830.10">
    <property type="entry name" value="Syntaxin Binding Protein 1, Chain A, domain 2"/>
    <property type="match status" value="1"/>
</dbReference>
<reference evidence="2 3" key="1">
    <citation type="journal article" date="2013" name="BMC Genomics">
        <title>Genome sequencing and comparative genomics of honey bee microsporidia, Nosema apis reveal novel insights into host-parasite interactions.</title>
        <authorList>
            <person name="Chen Yp."/>
            <person name="Pettis J.S."/>
            <person name="Zhao Y."/>
            <person name="Liu X."/>
            <person name="Tallon L.J."/>
            <person name="Sadzewicz L.D."/>
            <person name="Li R."/>
            <person name="Zheng H."/>
            <person name="Huang S."/>
            <person name="Zhang X."/>
            <person name="Hamilton M.C."/>
            <person name="Pernal S.F."/>
            <person name="Melathopoulos A.P."/>
            <person name="Yan X."/>
            <person name="Evans J.D."/>
        </authorList>
    </citation>
    <scope>NUCLEOTIDE SEQUENCE [LARGE SCALE GENOMIC DNA]</scope>
    <source>
        <strain evidence="2 3">BRL 01</strain>
    </source>
</reference>
<dbReference type="GO" id="GO:0016192">
    <property type="term" value="P:vesicle-mediated transport"/>
    <property type="evidence" value="ECO:0007669"/>
    <property type="project" value="InterPro"/>
</dbReference>
<dbReference type="AlphaFoldDB" id="T0MD25"/>
<dbReference type="Pfam" id="PF00995">
    <property type="entry name" value="Sec1"/>
    <property type="match status" value="1"/>
</dbReference>